<comment type="caution">
    <text evidence="1">The sequence shown here is derived from an EMBL/GenBank/DDBJ whole genome shotgun (WGS) entry which is preliminary data.</text>
</comment>
<reference evidence="2" key="1">
    <citation type="submission" date="2016-10" db="EMBL/GenBank/DDBJ databases">
        <title>Frankia sp. NRRL B-16386 Genome sequencing.</title>
        <authorList>
            <person name="Ghodhbane-Gtari F."/>
            <person name="Swanson E."/>
            <person name="Gueddou A."/>
            <person name="Hezbri K."/>
            <person name="Ktari K."/>
            <person name="Nouioui I."/>
            <person name="Morris K."/>
            <person name="Simpson S."/>
            <person name="Abebe-Akele F."/>
            <person name="Thomas K."/>
            <person name="Gtari M."/>
            <person name="Tisa L.S."/>
        </authorList>
    </citation>
    <scope>NUCLEOTIDE SEQUENCE [LARGE SCALE GENOMIC DNA]</scope>
    <source>
        <strain evidence="2">NRRL B-16386</strain>
    </source>
</reference>
<evidence type="ECO:0000313" key="2">
    <source>
        <dbReference type="Proteomes" id="UP000188929"/>
    </source>
</evidence>
<dbReference type="Proteomes" id="UP000188929">
    <property type="component" value="Unassembled WGS sequence"/>
</dbReference>
<evidence type="ECO:0008006" key="3">
    <source>
        <dbReference type="Google" id="ProtNLM"/>
    </source>
</evidence>
<dbReference type="EMBL" id="MOMC01000046">
    <property type="protein sequence ID" value="ONH27325.1"/>
    <property type="molecule type" value="Genomic_DNA"/>
</dbReference>
<dbReference type="AlphaFoldDB" id="A0A1V2I6V0"/>
<protein>
    <recommendedName>
        <fullName evidence="3">FtsK gamma domain-containing protein</fullName>
    </recommendedName>
</protein>
<proteinExistence type="predicted"/>
<sequence length="141" mass="15026">MTVGPLLLIGWAEVGPSLLYAMQATESATPRVDAQIGDALAGRAIADRLSVATSEDGRTRDQALVAGSACAADQSEARSQDLLHRARAEDVLHWQHHRRPISAETLRKRLHVGSDTARGLVAQLRSNTHVALDGRSGTATT</sequence>
<gene>
    <name evidence="1" type="ORF">BL253_22525</name>
</gene>
<evidence type="ECO:0000313" key="1">
    <source>
        <dbReference type="EMBL" id="ONH27325.1"/>
    </source>
</evidence>
<organism evidence="1 2">
    <name type="scientific">Pseudofrankia asymbiotica</name>
    <dbReference type="NCBI Taxonomy" id="1834516"/>
    <lineage>
        <taxon>Bacteria</taxon>
        <taxon>Bacillati</taxon>
        <taxon>Actinomycetota</taxon>
        <taxon>Actinomycetes</taxon>
        <taxon>Frankiales</taxon>
        <taxon>Frankiaceae</taxon>
        <taxon>Pseudofrankia</taxon>
    </lineage>
</organism>
<accession>A0A1V2I6V0</accession>
<keyword evidence="2" id="KW-1185">Reference proteome</keyword>
<name>A0A1V2I6V0_9ACTN</name>
<dbReference type="STRING" id="1834516.BL253_22525"/>